<proteinExistence type="predicted"/>
<dbReference type="SUPFAM" id="SSF51679">
    <property type="entry name" value="Bacterial luciferase-like"/>
    <property type="match status" value="1"/>
</dbReference>
<comment type="caution">
    <text evidence="2">The sequence shown here is derived from an EMBL/GenBank/DDBJ whole genome shotgun (WGS) entry which is preliminary data.</text>
</comment>
<dbReference type="NCBIfam" id="TIGR04020">
    <property type="entry name" value="seco_metab_LLM"/>
    <property type="match status" value="1"/>
</dbReference>
<dbReference type="Proteomes" id="UP000281028">
    <property type="component" value="Unassembled WGS sequence"/>
</dbReference>
<accession>A0A433WMG4</accession>
<gene>
    <name evidence="2" type="ORF">ECE50_013045</name>
</gene>
<dbReference type="OrthoDB" id="9814695at2"/>
<dbReference type="InterPro" id="IPR011251">
    <property type="entry name" value="Luciferase-like_dom"/>
</dbReference>
<evidence type="ECO:0000259" key="1">
    <source>
        <dbReference type="Pfam" id="PF00296"/>
    </source>
</evidence>
<organism evidence="2 3">
    <name type="scientific">Chitinophaga solisilvae</name>
    <dbReference type="NCBI Taxonomy" id="1233460"/>
    <lineage>
        <taxon>Bacteria</taxon>
        <taxon>Pseudomonadati</taxon>
        <taxon>Bacteroidota</taxon>
        <taxon>Chitinophagia</taxon>
        <taxon>Chitinophagales</taxon>
        <taxon>Chitinophagaceae</taxon>
        <taxon>Chitinophaga</taxon>
    </lineage>
</organism>
<evidence type="ECO:0000313" key="3">
    <source>
        <dbReference type="Proteomes" id="UP000281028"/>
    </source>
</evidence>
<name>A0A433WMG4_9BACT</name>
<dbReference type="RefSeq" id="WP_127035693.1">
    <property type="nucleotide sequence ID" value="NZ_JAABOK010000022.1"/>
</dbReference>
<feature type="domain" description="Luciferase-like" evidence="1">
    <location>
        <begin position="81"/>
        <end position="391"/>
    </location>
</feature>
<reference evidence="2" key="1">
    <citation type="submission" date="2020-05" db="EMBL/GenBank/DDBJ databases">
        <title>Chitinophaga laudate sp. nov., isolated from a tropical peat swamp.</title>
        <authorList>
            <person name="Goh C.B.S."/>
            <person name="Lee M.S."/>
            <person name="Parimannan S."/>
            <person name="Pasbakhsh P."/>
            <person name="Yule C.M."/>
            <person name="Rajandas H."/>
            <person name="Loke S."/>
            <person name="Croft L."/>
            <person name="Tan J.B.L."/>
        </authorList>
    </citation>
    <scope>NUCLEOTIDE SEQUENCE</scope>
    <source>
        <strain evidence="2">Mgbs1</strain>
    </source>
</reference>
<dbReference type="GO" id="GO:0016705">
    <property type="term" value="F:oxidoreductase activity, acting on paired donors, with incorporation or reduction of molecular oxygen"/>
    <property type="evidence" value="ECO:0007669"/>
    <property type="project" value="InterPro"/>
</dbReference>
<dbReference type="GO" id="GO:0005829">
    <property type="term" value="C:cytosol"/>
    <property type="evidence" value="ECO:0007669"/>
    <property type="project" value="TreeGrafter"/>
</dbReference>
<dbReference type="Gene3D" id="3.20.20.30">
    <property type="entry name" value="Luciferase-like domain"/>
    <property type="match status" value="1"/>
</dbReference>
<dbReference type="InterPro" id="IPR024011">
    <property type="entry name" value="Biosynth_lucif-like_mOase_dom"/>
</dbReference>
<dbReference type="EMBL" id="RIAR02000001">
    <property type="protein sequence ID" value="NSL87768.1"/>
    <property type="molecule type" value="Genomic_DNA"/>
</dbReference>
<sequence length="426" mass="46799">MNLHPFIQALHKQQIGISVTADAVNVSGETEKITTEILNTIEVHKAALIKHLQPDIVPSGNIAVNVLGAITRAATRQLDFSLFYFGNADMYEDANEKYKLLLAGARYGDENGYTAIWTPERHFNEFAGLYPSPGVMGGAIATATKRIGIRAGSVVIPLHSPLQVAEEWSVIDNLSGGRAGIACASGWQANDFVLAPDHYTNRHAVMYKHIEQIQHLWKGGSIALKDGNGHMKETKIFPRPIQPHLPMWITTNGNLDTFLSAGRLGLNILTNFWGSSPEELKTRIAAYRNALRENGFAENHGKVVLMLHTYIAETREAAYEKARAPLIQYLRSSFGLFKSSGNRTEADNLSAKEIEDMLDYSFYRYVSGSSLVGSPEDAIGVLGNISALGVDEIACLIDFGVDTPAVMKGLEHLTAVKKRFTDLQIF</sequence>
<dbReference type="PANTHER" id="PTHR30137">
    <property type="entry name" value="LUCIFERASE-LIKE MONOOXYGENASE"/>
    <property type="match status" value="1"/>
</dbReference>
<keyword evidence="3" id="KW-1185">Reference proteome</keyword>
<dbReference type="InterPro" id="IPR036661">
    <property type="entry name" value="Luciferase-like_sf"/>
</dbReference>
<dbReference type="PANTHER" id="PTHR30137:SF6">
    <property type="entry name" value="LUCIFERASE-LIKE MONOOXYGENASE"/>
    <property type="match status" value="1"/>
</dbReference>
<dbReference type="AlphaFoldDB" id="A0A433WMG4"/>
<dbReference type="InterPro" id="IPR050766">
    <property type="entry name" value="Bact_Lucif_Oxidored"/>
</dbReference>
<protein>
    <submittedName>
        <fullName evidence="2">LLM class flavin-dependent oxidoreductase</fullName>
    </submittedName>
</protein>
<evidence type="ECO:0000313" key="2">
    <source>
        <dbReference type="EMBL" id="NSL87768.1"/>
    </source>
</evidence>
<dbReference type="Pfam" id="PF00296">
    <property type="entry name" value="Bac_luciferase"/>
    <property type="match status" value="1"/>
</dbReference>